<dbReference type="Pfam" id="PF00640">
    <property type="entry name" value="PID"/>
    <property type="match status" value="1"/>
</dbReference>
<feature type="compositionally biased region" description="Low complexity" evidence="1">
    <location>
        <begin position="141"/>
        <end position="156"/>
    </location>
</feature>
<dbReference type="InterPro" id="IPR006020">
    <property type="entry name" value="PTB/PI_dom"/>
</dbReference>
<evidence type="ECO:0000313" key="3">
    <source>
        <dbReference type="EMBL" id="KAG8224436.1"/>
    </source>
</evidence>
<dbReference type="InterPro" id="IPR011993">
    <property type="entry name" value="PH-like_dom_sf"/>
</dbReference>
<evidence type="ECO:0000313" key="4">
    <source>
        <dbReference type="Proteomes" id="UP000792457"/>
    </source>
</evidence>
<keyword evidence="4" id="KW-1185">Reference proteome</keyword>
<feature type="region of interest" description="Disordered" evidence="1">
    <location>
        <begin position="127"/>
        <end position="202"/>
    </location>
</feature>
<dbReference type="AlphaFoldDB" id="A0A8K0NWE4"/>
<feature type="region of interest" description="Disordered" evidence="1">
    <location>
        <begin position="283"/>
        <end position="309"/>
    </location>
</feature>
<dbReference type="SUPFAM" id="SSF50729">
    <property type="entry name" value="PH domain-like"/>
    <property type="match status" value="1"/>
</dbReference>
<evidence type="ECO:0000256" key="1">
    <source>
        <dbReference type="SAM" id="MobiDB-lite"/>
    </source>
</evidence>
<dbReference type="InterPro" id="IPR051133">
    <property type="entry name" value="Adapter_Engulfment-Domain"/>
</dbReference>
<evidence type="ECO:0000259" key="2">
    <source>
        <dbReference type="SMART" id="SM00462"/>
    </source>
</evidence>
<comment type="caution">
    <text evidence="3">The sequence shown here is derived from an EMBL/GenBank/DDBJ whole genome shotgun (WGS) entry which is preliminary data.</text>
</comment>
<feature type="compositionally biased region" description="Low complexity" evidence="1">
    <location>
        <begin position="182"/>
        <end position="194"/>
    </location>
</feature>
<gene>
    <name evidence="3" type="ORF">J437_LFUL001386</name>
</gene>
<feature type="domain" description="PID" evidence="2">
    <location>
        <begin position="71"/>
        <end position="512"/>
    </location>
</feature>
<feature type="non-terminal residue" evidence="3">
    <location>
        <position position="540"/>
    </location>
</feature>
<reference evidence="3" key="1">
    <citation type="submission" date="2013-04" db="EMBL/GenBank/DDBJ databases">
        <authorList>
            <person name="Qu J."/>
            <person name="Murali S.C."/>
            <person name="Bandaranaike D."/>
            <person name="Bellair M."/>
            <person name="Blankenburg K."/>
            <person name="Chao H."/>
            <person name="Dinh H."/>
            <person name="Doddapaneni H."/>
            <person name="Downs B."/>
            <person name="Dugan-Rocha S."/>
            <person name="Elkadiri S."/>
            <person name="Gnanaolivu R.D."/>
            <person name="Hernandez B."/>
            <person name="Javaid M."/>
            <person name="Jayaseelan J.C."/>
            <person name="Lee S."/>
            <person name="Li M."/>
            <person name="Ming W."/>
            <person name="Munidasa M."/>
            <person name="Muniz J."/>
            <person name="Nguyen L."/>
            <person name="Ongeri F."/>
            <person name="Osuji N."/>
            <person name="Pu L.-L."/>
            <person name="Puazo M."/>
            <person name="Qu C."/>
            <person name="Quiroz J."/>
            <person name="Raj R."/>
            <person name="Weissenberger G."/>
            <person name="Xin Y."/>
            <person name="Zou X."/>
            <person name="Han Y."/>
            <person name="Richards S."/>
            <person name="Worley K."/>
            <person name="Muzny D."/>
            <person name="Gibbs R."/>
        </authorList>
    </citation>
    <scope>NUCLEOTIDE SEQUENCE</scope>
    <source>
        <strain evidence="3">Sampled in the wild</strain>
    </source>
</reference>
<organism evidence="3 4">
    <name type="scientific">Ladona fulva</name>
    <name type="common">Scarce chaser dragonfly</name>
    <name type="synonym">Libellula fulva</name>
    <dbReference type="NCBI Taxonomy" id="123851"/>
    <lineage>
        <taxon>Eukaryota</taxon>
        <taxon>Metazoa</taxon>
        <taxon>Ecdysozoa</taxon>
        <taxon>Arthropoda</taxon>
        <taxon>Hexapoda</taxon>
        <taxon>Insecta</taxon>
        <taxon>Pterygota</taxon>
        <taxon>Palaeoptera</taxon>
        <taxon>Odonata</taxon>
        <taxon>Epiprocta</taxon>
        <taxon>Anisoptera</taxon>
        <taxon>Libelluloidea</taxon>
        <taxon>Libellulidae</taxon>
        <taxon>Ladona</taxon>
    </lineage>
</organism>
<feature type="compositionally biased region" description="Polar residues" evidence="1">
    <location>
        <begin position="298"/>
        <end position="307"/>
    </location>
</feature>
<dbReference type="OrthoDB" id="7396260at2759"/>
<dbReference type="Gene3D" id="2.30.29.30">
    <property type="entry name" value="Pleckstrin-homology domain (PH domain)/Phosphotyrosine-binding domain (PTB)"/>
    <property type="match status" value="1"/>
</dbReference>
<dbReference type="PANTHER" id="PTHR11232">
    <property type="entry name" value="PHOSPHOTYROSINE INTERACTION DOMAIN-CONTAINING FAMILY MEMBER"/>
    <property type="match status" value="1"/>
</dbReference>
<accession>A0A8K0NWE4</accession>
<reference evidence="3" key="2">
    <citation type="submission" date="2017-10" db="EMBL/GenBank/DDBJ databases">
        <title>Ladona fulva Genome sequencing and assembly.</title>
        <authorList>
            <person name="Murali S."/>
            <person name="Richards S."/>
            <person name="Bandaranaike D."/>
            <person name="Bellair M."/>
            <person name="Blankenburg K."/>
            <person name="Chao H."/>
            <person name="Dinh H."/>
            <person name="Doddapaneni H."/>
            <person name="Dugan-Rocha S."/>
            <person name="Elkadiri S."/>
            <person name="Gnanaolivu R."/>
            <person name="Hernandez B."/>
            <person name="Skinner E."/>
            <person name="Javaid M."/>
            <person name="Lee S."/>
            <person name="Li M."/>
            <person name="Ming W."/>
            <person name="Munidasa M."/>
            <person name="Muniz J."/>
            <person name="Nguyen L."/>
            <person name="Hughes D."/>
            <person name="Osuji N."/>
            <person name="Pu L.-L."/>
            <person name="Puazo M."/>
            <person name="Qu C."/>
            <person name="Quiroz J."/>
            <person name="Raj R."/>
            <person name="Weissenberger G."/>
            <person name="Xin Y."/>
            <person name="Zou X."/>
            <person name="Han Y."/>
            <person name="Worley K."/>
            <person name="Muzny D."/>
            <person name="Gibbs R."/>
        </authorList>
    </citation>
    <scope>NUCLEOTIDE SEQUENCE</scope>
    <source>
        <strain evidence="3">Sampled in the wild</strain>
    </source>
</reference>
<proteinExistence type="predicted"/>
<dbReference type="Proteomes" id="UP000792457">
    <property type="component" value="Unassembled WGS sequence"/>
</dbReference>
<protein>
    <recommendedName>
        <fullName evidence="2">PID domain-containing protein</fullName>
    </recommendedName>
</protein>
<dbReference type="PANTHER" id="PTHR11232:SF50">
    <property type="entry name" value="TBC1 DOMAIN FAMILY MEMBER 1"/>
    <property type="match status" value="1"/>
</dbReference>
<dbReference type="SMART" id="SM00462">
    <property type="entry name" value="PTB"/>
    <property type="match status" value="1"/>
</dbReference>
<feature type="region of interest" description="Disordered" evidence="1">
    <location>
        <begin position="237"/>
        <end position="267"/>
    </location>
</feature>
<name>A0A8K0NWE4_LADFU</name>
<dbReference type="EMBL" id="KZ308196">
    <property type="protein sequence ID" value="KAG8224436.1"/>
    <property type="molecule type" value="Genomic_DNA"/>
</dbReference>
<feature type="compositionally biased region" description="Low complexity" evidence="1">
    <location>
        <begin position="237"/>
        <end position="255"/>
    </location>
</feature>
<sequence>MDRRRKSLELLRLRRGSLRDDSPERFFMLVVELFTSMREQSAREANGSGPQARSFSSAAALTSLCADISPSSSHFFEVLYIGKIKVSHRKVPETFIDEALERFRVHEKEKAQRRARLGFSASSHAILGTASSHGSPPKNVPSQSSISPTSASQTHSTSPPPTIVEDATKTSEAVVQPESRPGNGSNLQSSLQQSEDSEKSSVYKYQDPNFSCAGRLSTETLRMAASSVNEATLLCSESGTSISEEPSSESKSLQSDGDGAQKSSLTAESQEVLVCNQASGNNTLSVRKPHAMLGDGSRMSSQDSGCTSPLEMGSNENISTVKESSQLTSQLQNKLQETVGAKGAGASSIVKDQKLHSPELPIRHRTCSGDTYPNKQNFVPMEPMRVRAGSIGSSSNPHRVDNHSAEFKQSETSTNTEHNRTMLFQVGRTDLRLISPDRKQILMHKYLRDVVNCIQGAKNPDYFGFICKEPNVECFVGYVFRCQSGSVADDVAGAITQAFSATNDPHRKDKHKAQVQQPPPVVSCEHCPMVWYHKLCAEIE</sequence>